<dbReference type="Proteomes" id="UP000287649">
    <property type="component" value="Unassembled WGS sequence"/>
</dbReference>
<dbReference type="AlphaFoldDB" id="A0A432XXQ0"/>
<proteinExistence type="predicted"/>
<keyword evidence="1" id="KW-0732">Signal</keyword>
<dbReference type="OrthoDB" id="6397737at2"/>
<feature type="signal peptide" evidence="1">
    <location>
        <begin position="1"/>
        <end position="20"/>
    </location>
</feature>
<protein>
    <submittedName>
        <fullName evidence="2">Uncharacterized protein</fullName>
    </submittedName>
</protein>
<dbReference type="EMBL" id="PIPX01000002">
    <property type="protein sequence ID" value="RUO53467.1"/>
    <property type="molecule type" value="Genomic_DNA"/>
</dbReference>
<name>A0A432XXQ0_9GAMM</name>
<reference evidence="3" key="1">
    <citation type="journal article" date="2018" name="Front. Microbiol.">
        <title>Genome-Based Analysis Reveals the Taxonomy and Diversity of the Family Idiomarinaceae.</title>
        <authorList>
            <person name="Liu Y."/>
            <person name="Lai Q."/>
            <person name="Shao Z."/>
        </authorList>
    </citation>
    <scope>NUCLEOTIDE SEQUENCE [LARGE SCALE GENOMIC DNA]</scope>
    <source>
        <strain evidence="3">PO-M2</strain>
    </source>
</reference>
<gene>
    <name evidence="2" type="ORF">CWI70_09795</name>
</gene>
<keyword evidence="3" id="KW-1185">Reference proteome</keyword>
<organism evidence="2 3">
    <name type="scientific">Pseudidiomarina homiensis</name>
    <dbReference type="NCBI Taxonomy" id="364198"/>
    <lineage>
        <taxon>Bacteria</taxon>
        <taxon>Pseudomonadati</taxon>
        <taxon>Pseudomonadota</taxon>
        <taxon>Gammaproteobacteria</taxon>
        <taxon>Alteromonadales</taxon>
        <taxon>Idiomarinaceae</taxon>
        <taxon>Pseudidiomarina</taxon>
    </lineage>
</organism>
<accession>A0A432XXQ0</accession>
<evidence type="ECO:0000313" key="2">
    <source>
        <dbReference type="EMBL" id="RUO53467.1"/>
    </source>
</evidence>
<sequence length="400" mass="44116">MKFLSLLAFVLTLTATTTNASEPYVVQVNAHDYRFEMPSQMKSGWVTFDFHNKGNEMHVAILGKRPDDVDLATFKEAIKNLTEIPFESHGGPGLHSPGHASKTTINLPPGDYVLLCGTRNASGQSHFRLGMVHYFVVTDEPNNAPEPNADMTMTLSMYDVATDAPLKPGVNTIRIENQTGYYGDAHLVSLNGDASLATARQYLESLKEPAPPHFIGGIEQGNPEIIQYLTVDLEAGKYGWISHEAAGYGINETFEVTTQSESEGIAFDEIENEMILEFSETGLDGPESIPAGRVQVINNTLDERMHAVAIFRLHEGKRATEARDFLVGQITNFEQGKLNMNEGLDRPFHDYQLFLPIHNPDNEVSVTLTPGEYALMCVGKLGTDEAHHQHGGLHTFTVTE</sequence>
<evidence type="ECO:0000313" key="3">
    <source>
        <dbReference type="Proteomes" id="UP000287649"/>
    </source>
</evidence>
<comment type="caution">
    <text evidence="2">The sequence shown here is derived from an EMBL/GenBank/DDBJ whole genome shotgun (WGS) entry which is preliminary data.</text>
</comment>
<feature type="chain" id="PRO_5019291610" evidence="1">
    <location>
        <begin position="21"/>
        <end position="400"/>
    </location>
</feature>
<dbReference type="RefSeq" id="WP_126773210.1">
    <property type="nucleotide sequence ID" value="NZ_PIPX01000002.1"/>
</dbReference>
<evidence type="ECO:0000256" key="1">
    <source>
        <dbReference type="SAM" id="SignalP"/>
    </source>
</evidence>